<keyword evidence="3" id="KW-1185">Reference proteome</keyword>
<dbReference type="Gramene" id="KRH55672">
    <property type="protein sequence ID" value="KRH55672"/>
    <property type="gene ID" value="GLYMA_06G271300"/>
</dbReference>
<dbReference type="HOGENOM" id="CLU_2659436_0_0_1"/>
<gene>
    <name evidence="1" type="ORF">GLYMA_06G271300</name>
</gene>
<reference evidence="1" key="3">
    <citation type="submission" date="2018-07" db="EMBL/GenBank/DDBJ databases">
        <title>WGS assembly of Glycine max.</title>
        <authorList>
            <person name="Schmutz J."/>
            <person name="Cannon S."/>
            <person name="Schlueter J."/>
            <person name="Ma J."/>
            <person name="Mitros T."/>
            <person name="Nelson W."/>
            <person name="Hyten D."/>
            <person name="Song Q."/>
            <person name="Thelen J."/>
            <person name="Cheng J."/>
            <person name="Xu D."/>
            <person name="Hellsten U."/>
            <person name="May G."/>
            <person name="Yu Y."/>
            <person name="Sakurai T."/>
            <person name="Umezawa T."/>
            <person name="Bhattacharyya M."/>
            <person name="Sandhu D."/>
            <person name="Valliyodan B."/>
            <person name="Lindquist E."/>
            <person name="Peto M."/>
            <person name="Grant D."/>
            <person name="Shu S."/>
            <person name="Goodstein D."/>
            <person name="Barry K."/>
            <person name="Futrell-Griggs M."/>
            <person name="Abernathy B."/>
            <person name="Du J."/>
            <person name="Tian Z."/>
            <person name="Zhu L."/>
            <person name="Gill N."/>
            <person name="Joshi T."/>
            <person name="Libault M."/>
            <person name="Sethuraman A."/>
            <person name="Zhang X."/>
            <person name="Shinozaki K."/>
            <person name="Nguyen H."/>
            <person name="Wing R."/>
            <person name="Cregan P."/>
            <person name="Specht J."/>
            <person name="Grimwood J."/>
            <person name="Rokhsar D."/>
            <person name="Stacey G."/>
            <person name="Shoemaker R."/>
            <person name="Jackson S."/>
        </authorList>
    </citation>
    <scope>NUCLEOTIDE SEQUENCE</scope>
    <source>
        <tissue evidence="1">Callus</tissue>
    </source>
</reference>
<reference evidence="2" key="2">
    <citation type="submission" date="2018-02" db="UniProtKB">
        <authorList>
            <consortium name="EnsemblPlants"/>
        </authorList>
    </citation>
    <scope>IDENTIFICATION</scope>
    <source>
        <strain evidence="2">Williams 82</strain>
    </source>
</reference>
<dbReference type="PaxDb" id="3847-GLYMA06G42315.1"/>
<dbReference type="Proteomes" id="UP000008827">
    <property type="component" value="Chromosome 6"/>
</dbReference>
<evidence type="ECO:0000313" key="1">
    <source>
        <dbReference type="EMBL" id="KRH55672.1"/>
    </source>
</evidence>
<dbReference type="STRING" id="3847.K7KXQ6"/>
<proteinExistence type="predicted"/>
<name>K7KXQ6_SOYBN</name>
<organism evidence="1">
    <name type="scientific">Glycine max</name>
    <name type="common">Soybean</name>
    <name type="synonym">Glycine hispida</name>
    <dbReference type="NCBI Taxonomy" id="3847"/>
    <lineage>
        <taxon>Eukaryota</taxon>
        <taxon>Viridiplantae</taxon>
        <taxon>Streptophyta</taxon>
        <taxon>Embryophyta</taxon>
        <taxon>Tracheophyta</taxon>
        <taxon>Spermatophyta</taxon>
        <taxon>Magnoliopsida</taxon>
        <taxon>eudicotyledons</taxon>
        <taxon>Gunneridae</taxon>
        <taxon>Pentapetalae</taxon>
        <taxon>rosids</taxon>
        <taxon>fabids</taxon>
        <taxon>Fabales</taxon>
        <taxon>Fabaceae</taxon>
        <taxon>Papilionoideae</taxon>
        <taxon>50 kb inversion clade</taxon>
        <taxon>NPAAA clade</taxon>
        <taxon>indigoferoid/millettioid clade</taxon>
        <taxon>Phaseoleae</taxon>
        <taxon>Glycine</taxon>
        <taxon>Glycine subgen. Soja</taxon>
    </lineage>
</organism>
<dbReference type="EMBL" id="CM000839">
    <property type="protein sequence ID" value="KRH55672.1"/>
    <property type="molecule type" value="Genomic_DNA"/>
</dbReference>
<sequence length="76" mass="8500">MIEVKICNVYFPCSNKTAGLTSFPDYLVLHTWRAGSVPKKLDVYIDVADIIAKVTSLGKSCYLMGSWVYVGSFLFK</sequence>
<dbReference type="AlphaFoldDB" id="K7KXQ6"/>
<dbReference type="InParanoid" id="K7KXQ6"/>
<evidence type="ECO:0000313" key="2">
    <source>
        <dbReference type="EnsemblPlants" id="KRH55672"/>
    </source>
</evidence>
<protein>
    <submittedName>
        <fullName evidence="1 2">Uncharacterized protein</fullName>
    </submittedName>
</protein>
<accession>K7KXQ6</accession>
<dbReference type="EnsemblPlants" id="KRH55672">
    <property type="protein sequence ID" value="KRH55672"/>
    <property type="gene ID" value="GLYMA_06G271300"/>
</dbReference>
<reference evidence="1 2" key="1">
    <citation type="journal article" date="2010" name="Nature">
        <title>Genome sequence of the palaeopolyploid soybean.</title>
        <authorList>
            <person name="Schmutz J."/>
            <person name="Cannon S.B."/>
            <person name="Schlueter J."/>
            <person name="Ma J."/>
            <person name="Mitros T."/>
            <person name="Nelson W."/>
            <person name="Hyten D.L."/>
            <person name="Song Q."/>
            <person name="Thelen J.J."/>
            <person name="Cheng J."/>
            <person name="Xu D."/>
            <person name="Hellsten U."/>
            <person name="May G.D."/>
            <person name="Yu Y."/>
            <person name="Sakurai T."/>
            <person name="Umezawa T."/>
            <person name="Bhattacharyya M.K."/>
            <person name="Sandhu D."/>
            <person name="Valliyodan B."/>
            <person name="Lindquist E."/>
            <person name="Peto M."/>
            <person name="Grant D."/>
            <person name="Shu S."/>
            <person name="Goodstein D."/>
            <person name="Barry K."/>
            <person name="Futrell-Griggs M."/>
            <person name="Abernathy B."/>
            <person name="Du J."/>
            <person name="Tian Z."/>
            <person name="Zhu L."/>
            <person name="Gill N."/>
            <person name="Joshi T."/>
            <person name="Libault M."/>
            <person name="Sethuraman A."/>
            <person name="Zhang X.-C."/>
            <person name="Shinozaki K."/>
            <person name="Nguyen H.T."/>
            <person name="Wing R.A."/>
            <person name="Cregan P."/>
            <person name="Specht J."/>
            <person name="Grimwood J."/>
            <person name="Rokhsar D."/>
            <person name="Stacey G."/>
            <person name="Shoemaker R.C."/>
            <person name="Jackson S.A."/>
        </authorList>
    </citation>
    <scope>NUCLEOTIDE SEQUENCE [LARGE SCALE GENOMIC DNA]</scope>
    <source>
        <strain evidence="2">cv. Williams 82</strain>
        <tissue evidence="1">Callus</tissue>
    </source>
</reference>
<evidence type="ECO:0000313" key="3">
    <source>
        <dbReference type="Proteomes" id="UP000008827"/>
    </source>
</evidence>